<evidence type="ECO:0000256" key="6">
    <source>
        <dbReference type="SAM" id="MobiDB-lite"/>
    </source>
</evidence>
<dbReference type="GO" id="GO:0030620">
    <property type="term" value="F:U2 snRNA binding"/>
    <property type="evidence" value="ECO:0007669"/>
    <property type="project" value="InterPro"/>
</dbReference>
<dbReference type="GO" id="GO:0000398">
    <property type="term" value="P:mRNA splicing, via spliceosome"/>
    <property type="evidence" value="ECO:0007669"/>
    <property type="project" value="InterPro"/>
</dbReference>
<accession>A0A6F9DPN8</accession>
<evidence type="ECO:0000256" key="3">
    <source>
        <dbReference type="ARBA" id="ARBA00022737"/>
    </source>
</evidence>
<dbReference type="Gene3D" id="3.80.10.10">
    <property type="entry name" value="Ribonuclease Inhibitor"/>
    <property type="match status" value="1"/>
</dbReference>
<dbReference type="EMBL" id="LR789237">
    <property type="protein sequence ID" value="CAB3265099.1"/>
    <property type="molecule type" value="mRNA"/>
</dbReference>
<dbReference type="AlphaFoldDB" id="A0A6F9DPN8"/>
<feature type="compositionally biased region" description="Basic and acidic residues" evidence="6">
    <location>
        <begin position="166"/>
        <end position="176"/>
    </location>
</feature>
<dbReference type="GO" id="GO:0005634">
    <property type="term" value="C:nucleus"/>
    <property type="evidence" value="ECO:0007669"/>
    <property type="project" value="UniProtKB-SubCell"/>
</dbReference>
<keyword evidence="4" id="KW-0539">Nucleus</keyword>
<dbReference type="SUPFAM" id="SSF52058">
    <property type="entry name" value="L domain-like"/>
    <property type="match status" value="1"/>
</dbReference>
<organism evidence="7">
    <name type="scientific">Phallusia mammillata</name>
    <dbReference type="NCBI Taxonomy" id="59560"/>
    <lineage>
        <taxon>Eukaryota</taxon>
        <taxon>Metazoa</taxon>
        <taxon>Chordata</taxon>
        <taxon>Tunicata</taxon>
        <taxon>Ascidiacea</taxon>
        <taxon>Phlebobranchia</taxon>
        <taxon>Ascidiidae</taxon>
        <taxon>Phallusia</taxon>
    </lineage>
</organism>
<evidence type="ECO:0000256" key="1">
    <source>
        <dbReference type="ARBA" id="ARBA00004123"/>
    </source>
</evidence>
<keyword evidence="2" id="KW-0433">Leucine-rich repeat</keyword>
<feature type="region of interest" description="Disordered" evidence="6">
    <location>
        <begin position="269"/>
        <end position="311"/>
    </location>
</feature>
<proteinExistence type="evidence at transcript level"/>
<evidence type="ECO:0000256" key="2">
    <source>
        <dbReference type="ARBA" id="ARBA00022614"/>
    </source>
</evidence>
<feature type="region of interest" description="Disordered" evidence="6">
    <location>
        <begin position="161"/>
        <end position="221"/>
    </location>
</feature>
<gene>
    <name evidence="7" type="primary">Ppp1r42-002</name>
</gene>
<evidence type="ECO:0000256" key="4">
    <source>
        <dbReference type="ARBA" id="ARBA00023242"/>
    </source>
</evidence>
<comment type="similarity">
    <text evidence="5">Belongs to the U2 small nuclear ribonucleoprotein A family.</text>
</comment>
<dbReference type="PANTHER" id="PTHR10552:SF6">
    <property type="entry name" value="U2 SMALL NUCLEAR RIBONUCLEOPROTEIN A"/>
    <property type="match status" value="1"/>
</dbReference>
<dbReference type="PANTHER" id="PTHR10552">
    <property type="entry name" value="U2 SMALL NUCLEAR RIBONUCLEOPROTEIN A"/>
    <property type="match status" value="1"/>
</dbReference>
<evidence type="ECO:0000256" key="5">
    <source>
        <dbReference type="ARBA" id="ARBA00024196"/>
    </source>
</evidence>
<dbReference type="InterPro" id="IPR032675">
    <property type="entry name" value="LRR_dom_sf"/>
</dbReference>
<keyword evidence="3" id="KW-0677">Repeat</keyword>
<reference evidence="7" key="1">
    <citation type="submission" date="2020-04" db="EMBL/GenBank/DDBJ databases">
        <authorList>
            <person name="Neveu A P."/>
        </authorList>
    </citation>
    <scope>NUCLEOTIDE SEQUENCE</scope>
    <source>
        <tissue evidence="7">Whole embryo</tissue>
    </source>
</reference>
<protein>
    <submittedName>
        <fullName evidence="7">Protein phosphatase 1 regulatory subunit 42-like</fullName>
    </submittedName>
</protein>
<name>A0A6F9DPN8_9ASCI</name>
<feature type="compositionally biased region" description="Pro residues" evidence="6">
    <location>
        <begin position="201"/>
        <end position="211"/>
    </location>
</feature>
<evidence type="ECO:0000313" key="7">
    <source>
        <dbReference type="EMBL" id="CAB3265099.1"/>
    </source>
</evidence>
<sequence length="311" mass="33779">MRVFLAGCKHLSKLDLNGNPICHKAKYRDKVIVMTQSLELLDGREISRLERQFLVSWKASREARRKSRLERNGFGDDADLPPLHHHTAIPTPPPHYMMGGLPGGRKRFEAILAKSRSLPNSALAPMKTLRRKAPHTTPAPPVNSTLMDADVRNNGLMLGQKSVSDLTDRRKAERQMTPHPNATRSGRTPGGVLAQSNGSAPPAPMTSPEPPNNNGDMMGSGDIVESAKIKRINRSNLELGARGNYPSLRGVKKMKPSLNGGIISESAKSSSLINGDSHSAFMRNGGEETKNSAENLSLVVANGRVNNPPNE</sequence>
<feature type="region of interest" description="Disordered" evidence="6">
    <location>
        <begin position="65"/>
        <end position="94"/>
    </location>
</feature>
<dbReference type="InterPro" id="IPR044640">
    <property type="entry name" value="RU2A"/>
</dbReference>
<comment type="subcellular location">
    <subcellularLocation>
        <location evidence="1">Nucleus</location>
    </subcellularLocation>
</comment>